<dbReference type="OrthoDB" id="4510758at2"/>
<organism evidence="2 3">
    <name type="scientific">Gordonia crocea</name>
    <dbReference type="NCBI Taxonomy" id="589162"/>
    <lineage>
        <taxon>Bacteria</taxon>
        <taxon>Bacillati</taxon>
        <taxon>Actinomycetota</taxon>
        <taxon>Actinomycetes</taxon>
        <taxon>Mycobacteriales</taxon>
        <taxon>Gordoniaceae</taxon>
        <taxon>Gordonia</taxon>
    </lineage>
</organism>
<dbReference type="Gene3D" id="3.40.50.1820">
    <property type="entry name" value="alpha/beta hydrolase"/>
    <property type="match status" value="1"/>
</dbReference>
<dbReference type="InterPro" id="IPR029058">
    <property type="entry name" value="AB_hydrolase_fold"/>
</dbReference>
<comment type="caution">
    <text evidence="2">The sequence shown here is derived from an EMBL/GenBank/DDBJ whole genome shotgun (WGS) entry which is preliminary data.</text>
</comment>
<proteinExistence type="predicted"/>
<keyword evidence="3" id="KW-1185">Reference proteome</keyword>
<dbReference type="SUPFAM" id="SSF53474">
    <property type="entry name" value="alpha/beta-Hydrolases"/>
    <property type="match status" value="1"/>
</dbReference>
<feature type="chain" id="PRO_5038831352" evidence="1">
    <location>
        <begin position="26"/>
        <end position="332"/>
    </location>
</feature>
<evidence type="ECO:0000313" key="2">
    <source>
        <dbReference type="EMBL" id="GED99414.1"/>
    </source>
</evidence>
<name>A0A7I9V1U7_9ACTN</name>
<dbReference type="EMBL" id="BJOU01000019">
    <property type="protein sequence ID" value="GED99414.1"/>
    <property type="molecule type" value="Genomic_DNA"/>
</dbReference>
<protein>
    <submittedName>
        <fullName evidence="2">Esterase</fullName>
    </submittedName>
</protein>
<sequence length="332" mass="35545">MAVLTHLRSAAAVGGALLTSLTAVVAAGPAAAAPVARIVSVQSMGAQHLRITAFSPSMRRNIPLDVLVPRDRAKPAPTLYLLNGAAGGEGEGNWADKTDYMRFFADKHVNVVTPLKGKLSYYTDWLRDDPKLGRNKWETFLTRELPPVLDAKLGSTGANGAAGISMAGTSVLNLAVVRPGFYRVVASYSGCARTSDPVGQEYIKQVVEGRGGGNVVNMWGPLDGPDWIRHDPYVNAAKLRGISIYLSSMTGLPGQDEVVHSPADVDGELVDRVVLGGGIEAAMDLCSAQMAQRLRALHIPATVVVRPTGTHSWGYWQRELKASWPQIRRALS</sequence>
<dbReference type="AlphaFoldDB" id="A0A7I9V1U7"/>
<dbReference type="Pfam" id="PF00756">
    <property type="entry name" value="Esterase"/>
    <property type="match status" value="1"/>
</dbReference>
<accession>A0A7I9V1U7</accession>
<reference evidence="3" key="1">
    <citation type="submission" date="2019-06" db="EMBL/GenBank/DDBJ databases">
        <title>Gordonia isolated from sludge of a wastewater treatment plant.</title>
        <authorList>
            <person name="Tamura T."/>
            <person name="Aoyama K."/>
            <person name="Kang Y."/>
            <person name="Saito S."/>
            <person name="Akiyama N."/>
            <person name="Yazawa K."/>
            <person name="Gonoi T."/>
            <person name="Mikami Y."/>
        </authorList>
    </citation>
    <scope>NUCLEOTIDE SEQUENCE [LARGE SCALE GENOMIC DNA]</scope>
    <source>
        <strain evidence="3">NBRC 107697</strain>
    </source>
</reference>
<feature type="signal peptide" evidence="1">
    <location>
        <begin position="1"/>
        <end position="25"/>
    </location>
</feature>
<dbReference type="PANTHER" id="PTHR48098">
    <property type="entry name" value="ENTEROCHELIN ESTERASE-RELATED"/>
    <property type="match status" value="1"/>
</dbReference>
<evidence type="ECO:0000256" key="1">
    <source>
        <dbReference type="SAM" id="SignalP"/>
    </source>
</evidence>
<keyword evidence="1" id="KW-0732">Signal</keyword>
<dbReference type="GO" id="GO:0016747">
    <property type="term" value="F:acyltransferase activity, transferring groups other than amino-acyl groups"/>
    <property type="evidence" value="ECO:0007669"/>
    <property type="project" value="TreeGrafter"/>
</dbReference>
<dbReference type="InterPro" id="IPR050583">
    <property type="entry name" value="Mycobacterial_A85_antigen"/>
</dbReference>
<dbReference type="InterPro" id="IPR000801">
    <property type="entry name" value="Esterase-like"/>
</dbReference>
<dbReference type="Proteomes" id="UP000444980">
    <property type="component" value="Unassembled WGS sequence"/>
</dbReference>
<gene>
    <name evidence="2" type="ORF">nbrc107697_34530</name>
</gene>
<evidence type="ECO:0000313" key="3">
    <source>
        <dbReference type="Proteomes" id="UP000444980"/>
    </source>
</evidence>
<dbReference type="PANTHER" id="PTHR48098:SF1">
    <property type="entry name" value="DIACYLGLYCEROL ACYLTRANSFERASE_MYCOLYLTRANSFERASE AG85A"/>
    <property type="match status" value="1"/>
</dbReference>
<dbReference type="RefSeq" id="WP_161928688.1">
    <property type="nucleotide sequence ID" value="NZ_BJOU01000019.1"/>
</dbReference>